<name>A0A2Z6RNK3_9GLOM</name>
<dbReference type="EMBL" id="BLAL01000085">
    <property type="protein sequence ID" value="GES84730.1"/>
    <property type="molecule type" value="Genomic_DNA"/>
</dbReference>
<comment type="caution">
    <text evidence="1">The sequence shown here is derived from an EMBL/GenBank/DDBJ whole genome shotgun (WGS) entry which is preliminary data.</text>
</comment>
<organism evidence="1 3">
    <name type="scientific">Rhizophagus clarus</name>
    <dbReference type="NCBI Taxonomy" id="94130"/>
    <lineage>
        <taxon>Eukaryota</taxon>
        <taxon>Fungi</taxon>
        <taxon>Fungi incertae sedis</taxon>
        <taxon>Mucoromycota</taxon>
        <taxon>Glomeromycotina</taxon>
        <taxon>Glomeromycetes</taxon>
        <taxon>Glomerales</taxon>
        <taxon>Glomeraceae</taxon>
        <taxon>Rhizophagus</taxon>
    </lineage>
</organism>
<dbReference type="EMBL" id="BEXD01003955">
    <property type="protein sequence ID" value="GBC04588.1"/>
    <property type="molecule type" value="Genomic_DNA"/>
</dbReference>
<gene>
    <name evidence="2" type="ORF">RCL2_001183000</name>
    <name evidence="1" type="ORF">RclHR1_05760006</name>
</gene>
<sequence length="105" mass="11445">MLQLPSQGNNFEDLEPQQSWAELEQSAPITSTESQAMIIDSKLSVDAASFTPKLVDDLIIMPDVSVITPPVITLPAAKSKKGKEKQGAIQKVTCDNNIVHKSQNR</sequence>
<dbReference type="OrthoDB" id="2067at2759"/>
<accession>A0A2Z6RNK3</accession>
<reference evidence="1 3" key="1">
    <citation type="submission" date="2017-11" db="EMBL/GenBank/DDBJ databases">
        <title>The genome of Rhizophagus clarus HR1 reveals common genetic basis of auxotrophy among arbuscular mycorrhizal fungi.</title>
        <authorList>
            <person name="Kobayashi Y."/>
        </authorList>
    </citation>
    <scope>NUCLEOTIDE SEQUENCE [LARGE SCALE GENOMIC DNA]</scope>
    <source>
        <strain evidence="1 3">HR1</strain>
    </source>
</reference>
<proteinExistence type="predicted"/>
<protein>
    <submittedName>
        <fullName evidence="1">Uncharacterized protein</fullName>
    </submittedName>
</protein>
<evidence type="ECO:0000313" key="2">
    <source>
        <dbReference type="EMBL" id="GES84730.1"/>
    </source>
</evidence>
<dbReference type="AlphaFoldDB" id="A0A2Z6RNK3"/>
<evidence type="ECO:0000313" key="1">
    <source>
        <dbReference type="EMBL" id="GBC04588.1"/>
    </source>
</evidence>
<dbReference type="Proteomes" id="UP000247702">
    <property type="component" value="Unassembled WGS sequence"/>
</dbReference>
<evidence type="ECO:0000313" key="3">
    <source>
        <dbReference type="Proteomes" id="UP000247702"/>
    </source>
</evidence>
<dbReference type="Proteomes" id="UP000615446">
    <property type="component" value="Unassembled WGS sequence"/>
</dbReference>
<keyword evidence="3" id="KW-1185">Reference proteome</keyword>
<reference evidence="2" key="2">
    <citation type="submission" date="2019-10" db="EMBL/GenBank/DDBJ databases">
        <title>Conservation and host-specific expression of non-tandemly repeated heterogenous ribosome RNA gene in arbuscular mycorrhizal fungi.</title>
        <authorList>
            <person name="Maeda T."/>
            <person name="Kobayashi Y."/>
            <person name="Nakagawa T."/>
            <person name="Ezawa T."/>
            <person name="Yamaguchi K."/>
            <person name="Bino T."/>
            <person name="Nishimoto Y."/>
            <person name="Shigenobu S."/>
            <person name="Kawaguchi M."/>
        </authorList>
    </citation>
    <scope>NUCLEOTIDE SEQUENCE</scope>
    <source>
        <strain evidence="2">HR1</strain>
    </source>
</reference>